<dbReference type="AlphaFoldDB" id="A0A0J6GA05"/>
<comment type="cofactor">
    <cofactor evidence="1">
        <name>Mg(2+)</name>
        <dbReference type="ChEBI" id="CHEBI:18420"/>
    </cofactor>
</comment>
<feature type="domain" description="GS catalytic" evidence="10">
    <location>
        <begin position="117"/>
        <end position="452"/>
    </location>
</feature>
<dbReference type="GO" id="GO:0005524">
    <property type="term" value="F:ATP binding"/>
    <property type="evidence" value="ECO:0007669"/>
    <property type="project" value="UniProtKB-KW"/>
</dbReference>
<evidence type="ECO:0000256" key="8">
    <source>
        <dbReference type="RuleBase" id="RU000384"/>
    </source>
</evidence>
<comment type="similarity">
    <text evidence="2 7 8">Belongs to the glutamine synthetase family.</text>
</comment>
<dbReference type="SUPFAM" id="SSF54368">
    <property type="entry name" value="Glutamine synthetase, N-terminal domain"/>
    <property type="match status" value="1"/>
</dbReference>
<dbReference type="InterPro" id="IPR036651">
    <property type="entry name" value="Gln_synt_N_sf"/>
</dbReference>
<dbReference type="PANTHER" id="PTHR43785">
    <property type="entry name" value="GAMMA-GLUTAMYLPUTRESCINE SYNTHETASE"/>
    <property type="match status" value="1"/>
</dbReference>
<dbReference type="PANTHER" id="PTHR43785:SF3">
    <property type="entry name" value="GS CATALYTIC DOMAIN-CONTAINING PROTEIN"/>
    <property type="match status" value="1"/>
</dbReference>
<keyword evidence="12" id="KW-1185">Reference proteome</keyword>
<keyword evidence="5" id="KW-0067">ATP-binding</keyword>
<dbReference type="PATRIC" id="fig|882211.3.peg.3239"/>
<dbReference type="Proteomes" id="UP000183613">
    <property type="component" value="Unassembled WGS sequence"/>
</dbReference>
<dbReference type="GO" id="GO:0006598">
    <property type="term" value="P:polyamine catabolic process"/>
    <property type="evidence" value="ECO:0007669"/>
    <property type="project" value="TreeGrafter"/>
</dbReference>
<evidence type="ECO:0000256" key="5">
    <source>
        <dbReference type="ARBA" id="ARBA00022840"/>
    </source>
</evidence>
<dbReference type="Gene3D" id="3.30.590.10">
    <property type="entry name" value="Glutamine synthetase/guanido kinase, catalytic domain"/>
    <property type="match status" value="1"/>
</dbReference>
<dbReference type="GO" id="GO:0006542">
    <property type="term" value="P:glutamine biosynthetic process"/>
    <property type="evidence" value="ECO:0007669"/>
    <property type="project" value="InterPro"/>
</dbReference>
<dbReference type="SMART" id="SM01230">
    <property type="entry name" value="Gln-synt_C"/>
    <property type="match status" value="1"/>
</dbReference>
<dbReference type="FunFam" id="3.30.590.10:FF:000005">
    <property type="entry name" value="Probable glutamine synthetase"/>
    <property type="match status" value="1"/>
</dbReference>
<keyword evidence="3" id="KW-0436">Ligase</keyword>
<dbReference type="FunFam" id="3.10.20.70:FF:000011">
    <property type="entry name" value="Glutamine synthetase"/>
    <property type="match status" value="1"/>
</dbReference>
<evidence type="ECO:0000256" key="6">
    <source>
        <dbReference type="ARBA" id="ARBA00022842"/>
    </source>
</evidence>
<dbReference type="EMBL" id="FNUD01000002">
    <property type="protein sequence ID" value="SEF03712.1"/>
    <property type="molecule type" value="Genomic_DNA"/>
</dbReference>
<dbReference type="OrthoDB" id="9789509at2"/>
<dbReference type="SUPFAM" id="SSF55931">
    <property type="entry name" value="Glutamine synthetase/guanido kinase"/>
    <property type="match status" value="1"/>
</dbReference>
<dbReference type="GO" id="GO:0004356">
    <property type="term" value="F:glutamine synthetase activity"/>
    <property type="evidence" value="ECO:0007669"/>
    <property type="project" value="InterPro"/>
</dbReference>
<dbReference type="Gene3D" id="3.10.20.70">
    <property type="entry name" value="Glutamine synthetase, N-terminal domain"/>
    <property type="match status" value="1"/>
</dbReference>
<protein>
    <submittedName>
        <fullName evidence="11">Glutamine synthetase</fullName>
    </submittedName>
</protein>
<evidence type="ECO:0000256" key="7">
    <source>
        <dbReference type="PROSITE-ProRule" id="PRU01331"/>
    </source>
</evidence>
<dbReference type="PROSITE" id="PS00181">
    <property type="entry name" value="GLNA_ATP"/>
    <property type="match status" value="1"/>
</dbReference>
<evidence type="ECO:0000256" key="1">
    <source>
        <dbReference type="ARBA" id="ARBA00001946"/>
    </source>
</evidence>
<proteinExistence type="inferred from homology"/>
<dbReference type="PROSITE" id="PS51987">
    <property type="entry name" value="GS_CATALYTIC"/>
    <property type="match status" value="1"/>
</dbReference>
<dbReference type="InterPro" id="IPR008146">
    <property type="entry name" value="Gln_synth_cat_dom"/>
</dbReference>
<name>A0A0J6GA05_PSEDM</name>
<evidence type="ECO:0000256" key="3">
    <source>
        <dbReference type="ARBA" id="ARBA00022598"/>
    </source>
</evidence>
<evidence type="ECO:0000313" key="11">
    <source>
        <dbReference type="EMBL" id="SEF03712.1"/>
    </source>
</evidence>
<evidence type="ECO:0000256" key="2">
    <source>
        <dbReference type="ARBA" id="ARBA00009897"/>
    </source>
</evidence>
<accession>A0A0J6GA05</accession>
<dbReference type="InterPro" id="IPR027303">
    <property type="entry name" value="Gln_synth_gly_rich_site"/>
</dbReference>
<sequence>MKGNLDRLSHWLKENKITEVECLISDLSGIARGKISPTNKFLNEQGMRLPESVLLQTVTGDYVEDDIYYELLDAADIDMHCRPDQDAVFIVPWATEPTAQVIHDTYDKQGNAIELSPRNLLKKVLSLYTARGWKPIVAPEMEFYLTQRSPDPDYPLKPPVGRSGRQETGRQSYSIEATNEFDPLFEDMYDWSEAQGLDLDTLIHEEGTAQMEINFRHGAALSLADQIIIFKRTMREAALKHDVSATFMAKPMTGEPGSAMHVHQSVVDLETGESVFSNPDGSMSELFMHHIGGLQKYIPETLPLFAPNVNSFRRFLPDTSAPVNVEWGEENRTVGLRVPDSDPQNRRVENRLAGADANPYLALAASLLCGYAGMVEGIEPSAAVVGRGYERRNLRLPLTLEAALECMEQSDMAKKYLGERFTKGFVAVKRVEHENYKQVISSWEREFLLFSV</sequence>
<evidence type="ECO:0000256" key="4">
    <source>
        <dbReference type="ARBA" id="ARBA00022741"/>
    </source>
</evidence>
<keyword evidence="6" id="KW-0460">Magnesium</keyword>
<keyword evidence="4" id="KW-0547">Nucleotide-binding</keyword>
<gene>
    <name evidence="11" type="ORF">SAMN04489800_3824</name>
</gene>
<evidence type="ECO:0000256" key="9">
    <source>
        <dbReference type="SAM" id="MobiDB-lite"/>
    </source>
</evidence>
<organism evidence="11 12">
    <name type="scientific">Pseudomonas deceptionensis</name>
    <dbReference type="NCBI Taxonomy" id="882211"/>
    <lineage>
        <taxon>Bacteria</taxon>
        <taxon>Pseudomonadati</taxon>
        <taxon>Pseudomonadota</taxon>
        <taxon>Gammaproteobacteria</taxon>
        <taxon>Pseudomonadales</taxon>
        <taxon>Pseudomonadaceae</taxon>
        <taxon>Pseudomonas</taxon>
    </lineage>
</organism>
<reference evidence="11" key="1">
    <citation type="submission" date="2016-10" db="EMBL/GenBank/DDBJ databases">
        <authorList>
            <person name="Varghese N."/>
            <person name="Submissions S."/>
        </authorList>
    </citation>
    <scope>NUCLEOTIDE SEQUENCE [LARGE SCALE GENOMIC DNA]</scope>
    <source>
        <strain evidence="11">LMG 25555</strain>
    </source>
</reference>
<feature type="region of interest" description="Disordered" evidence="9">
    <location>
        <begin position="148"/>
        <end position="170"/>
    </location>
</feature>
<dbReference type="InterPro" id="IPR014746">
    <property type="entry name" value="Gln_synth/guanido_kin_cat_dom"/>
</dbReference>
<dbReference type="Pfam" id="PF00120">
    <property type="entry name" value="Gln-synt_C"/>
    <property type="match status" value="1"/>
</dbReference>
<comment type="caution">
    <text evidence="11">The sequence shown here is derived from an EMBL/GenBank/DDBJ whole genome shotgun (WGS) entry which is preliminary data.</text>
</comment>
<evidence type="ECO:0000313" key="12">
    <source>
        <dbReference type="Proteomes" id="UP000183613"/>
    </source>
</evidence>
<evidence type="ECO:0000259" key="10">
    <source>
        <dbReference type="PROSITE" id="PS51987"/>
    </source>
</evidence>
<dbReference type="RefSeq" id="WP_048360915.1">
    <property type="nucleotide sequence ID" value="NZ_FNUD01000002.1"/>
</dbReference>